<accession>A0A9P0KXM5</accession>
<reference evidence="2" key="1">
    <citation type="submission" date="2022-03" db="EMBL/GenBank/DDBJ databases">
        <authorList>
            <person name="Sayadi A."/>
        </authorList>
    </citation>
    <scope>NUCLEOTIDE SEQUENCE</scope>
</reference>
<name>A0A9P0KXM5_ACAOB</name>
<sequence>MNQKATRSRTSKNQLRKKNHPPPRRCKLAHSPKNKAVFNARKRGIIGPSSI</sequence>
<dbReference type="AlphaFoldDB" id="A0A9P0KXM5"/>
<proteinExistence type="predicted"/>
<feature type="region of interest" description="Disordered" evidence="1">
    <location>
        <begin position="1"/>
        <end position="31"/>
    </location>
</feature>
<evidence type="ECO:0000256" key="1">
    <source>
        <dbReference type="SAM" id="MobiDB-lite"/>
    </source>
</evidence>
<organism evidence="2 3">
    <name type="scientific">Acanthoscelides obtectus</name>
    <name type="common">Bean weevil</name>
    <name type="synonym">Bruchus obtectus</name>
    <dbReference type="NCBI Taxonomy" id="200917"/>
    <lineage>
        <taxon>Eukaryota</taxon>
        <taxon>Metazoa</taxon>
        <taxon>Ecdysozoa</taxon>
        <taxon>Arthropoda</taxon>
        <taxon>Hexapoda</taxon>
        <taxon>Insecta</taxon>
        <taxon>Pterygota</taxon>
        <taxon>Neoptera</taxon>
        <taxon>Endopterygota</taxon>
        <taxon>Coleoptera</taxon>
        <taxon>Polyphaga</taxon>
        <taxon>Cucujiformia</taxon>
        <taxon>Chrysomeloidea</taxon>
        <taxon>Chrysomelidae</taxon>
        <taxon>Bruchinae</taxon>
        <taxon>Bruchini</taxon>
        <taxon>Acanthoscelides</taxon>
    </lineage>
</organism>
<protein>
    <submittedName>
        <fullName evidence="2">Uncharacterized protein</fullName>
    </submittedName>
</protein>
<evidence type="ECO:0000313" key="3">
    <source>
        <dbReference type="Proteomes" id="UP001152888"/>
    </source>
</evidence>
<evidence type="ECO:0000313" key="2">
    <source>
        <dbReference type="EMBL" id="CAH1983629.1"/>
    </source>
</evidence>
<dbReference type="Proteomes" id="UP001152888">
    <property type="component" value="Unassembled WGS sequence"/>
</dbReference>
<comment type="caution">
    <text evidence="2">The sequence shown here is derived from an EMBL/GenBank/DDBJ whole genome shotgun (WGS) entry which is preliminary data.</text>
</comment>
<gene>
    <name evidence="2" type="ORF">ACAOBT_LOCUS15658</name>
</gene>
<dbReference type="EMBL" id="CAKOFQ010006943">
    <property type="protein sequence ID" value="CAH1983629.1"/>
    <property type="molecule type" value="Genomic_DNA"/>
</dbReference>
<keyword evidence="3" id="KW-1185">Reference proteome</keyword>